<evidence type="ECO:0008006" key="4">
    <source>
        <dbReference type="Google" id="ProtNLM"/>
    </source>
</evidence>
<reference evidence="2" key="1">
    <citation type="journal article" date="2021" name="Sci. Rep.">
        <title>Diploid genomic architecture of Nitzschia inconspicua, an elite biomass production diatom.</title>
        <authorList>
            <person name="Oliver A."/>
            <person name="Podell S."/>
            <person name="Pinowska A."/>
            <person name="Traller J.C."/>
            <person name="Smith S.R."/>
            <person name="McClure R."/>
            <person name="Beliaev A."/>
            <person name="Bohutskyi P."/>
            <person name="Hill E.A."/>
            <person name="Rabines A."/>
            <person name="Zheng H."/>
            <person name="Allen L.Z."/>
            <person name="Kuo A."/>
            <person name="Grigoriev I.V."/>
            <person name="Allen A.E."/>
            <person name="Hazlebeck D."/>
            <person name="Allen E.E."/>
        </authorList>
    </citation>
    <scope>NUCLEOTIDE SEQUENCE</scope>
    <source>
        <strain evidence="2">Hildebrandi</strain>
    </source>
</reference>
<reference evidence="2" key="2">
    <citation type="submission" date="2021-04" db="EMBL/GenBank/DDBJ databases">
        <authorList>
            <person name="Podell S."/>
        </authorList>
    </citation>
    <scope>NUCLEOTIDE SEQUENCE</scope>
    <source>
        <strain evidence="2">Hildebrandi</strain>
    </source>
</reference>
<name>A0A9K3LCT7_9STRA</name>
<organism evidence="2 3">
    <name type="scientific">Nitzschia inconspicua</name>
    <dbReference type="NCBI Taxonomy" id="303405"/>
    <lineage>
        <taxon>Eukaryota</taxon>
        <taxon>Sar</taxon>
        <taxon>Stramenopiles</taxon>
        <taxon>Ochrophyta</taxon>
        <taxon>Bacillariophyta</taxon>
        <taxon>Bacillariophyceae</taxon>
        <taxon>Bacillariophycidae</taxon>
        <taxon>Bacillariales</taxon>
        <taxon>Bacillariaceae</taxon>
        <taxon>Nitzschia</taxon>
    </lineage>
</organism>
<proteinExistence type="predicted"/>
<evidence type="ECO:0000313" key="3">
    <source>
        <dbReference type="Proteomes" id="UP000693970"/>
    </source>
</evidence>
<feature type="signal peptide" evidence="1">
    <location>
        <begin position="1"/>
        <end position="19"/>
    </location>
</feature>
<dbReference type="Proteomes" id="UP000693970">
    <property type="component" value="Unassembled WGS sequence"/>
</dbReference>
<feature type="chain" id="PRO_5039939383" description="AB hydrolase-1 domain-containing protein" evidence="1">
    <location>
        <begin position="20"/>
        <end position="401"/>
    </location>
</feature>
<comment type="caution">
    <text evidence="2">The sequence shown here is derived from an EMBL/GenBank/DDBJ whole genome shotgun (WGS) entry which is preliminary data.</text>
</comment>
<keyword evidence="1" id="KW-0732">Signal</keyword>
<dbReference type="OrthoDB" id="199322at2759"/>
<dbReference type="EMBL" id="JAGRRH010000013">
    <property type="protein sequence ID" value="KAG7360050.1"/>
    <property type="molecule type" value="Genomic_DNA"/>
</dbReference>
<evidence type="ECO:0000313" key="2">
    <source>
        <dbReference type="EMBL" id="KAG7360050.1"/>
    </source>
</evidence>
<sequence>MKICNVRLFIFTFATLTNAFHDVLSYDCRLSWRRLKDREKIDATRKLGKTVVKSTRSSLPPSTVETIVREYEYDGWKLTYRYRPATKGYENEPPLFLIHPVGIGLASWFWDRMMTASSNGPAMIAPNLIGCGISEGSAEWDPDKRGLFVPLDWVKGCEALIRHIQENEDFSSPSRKSIDNTPLPAILFKSMWSSFNRDERKWTVISQGGLAPIAVLLAARNPNLVGNIVMASPPQWKEMTTPVPEKILAKNLSFFKGFFGDIAFDVLERRGTISLFSNIFLFSNPCDGVWLDSAEREMGEQARPPVAVFNAGFTFNKSLERELLALGQPTLIVQGQDDARTRDEYCVKMKKCTIKKLPGKNVIPWEYPSQFLEVVLGFISKSEVPQRERLSKESREVSNGL</sequence>
<keyword evidence="3" id="KW-1185">Reference proteome</keyword>
<accession>A0A9K3LCT7</accession>
<gene>
    <name evidence="2" type="ORF">IV203_035148</name>
</gene>
<dbReference type="AlphaFoldDB" id="A0A9K3LCT7"/>
<evidence type="ECO:0000256" key="1">
    <source>
        <dbReference type="SAM" id="SignalP"/>
    </source>
</evidence>
<protein>
    <recommendedName>
        <fullName evidence="4">AB hydrolase-1 domain-containing protein</fullName>
    </recommendedName>
</protein>